<organism evidence="3 4">
    <name type="scientific">Labilithrix luteola</name>
    <dbReference type="NCBI Taxonomy" id="1391654"/>
    <lineage>
        <taxon>Bacteria</taxon>
        <taxon>Pseudomonadati</taxon>
        <taxon>Myxococcota</taxon>
        <taxon>Polyangia</taxon>
        <taxon>Polyangiales</taxon>
        <taxon>Labilitrichaceae</taxon>
        <taxon>Labilithrix</taxon>
    </lineage>
</organism>
<dbReference type="AlphaFoldDB" id="A0A0K1PQG4"/>
<feature type="chain" id="PRO_5005466410" description="Type IV fimbrial biogenesis protein PilY1" evidence="2">
    <location>
        <begin position="19"/>
        <end position="433"/>
    </location>
</feature>
<dbReference type="STRING" id="1391654.AKJ09_02295"/>
<name>A0A0K1PQG4_9BACT</name>
<dbReference type="EMBL" id="CP012333">
    <property type="protein sequence ID" value="AKU95631.1"/>
    <property type="molecule type" value="Genomic_DNA"/>
</dbReference>
<dbReference type="OrthoDB" id="53254at2"/>
<evidence type="ECO:0000313" key="4">
    <source>
        <dbReference type="Proteomes" id="UP000064967"/>
    </source>
</evidence>
<feature type="signal peptide" evidence="2">
    <location>
        <begin position="1"/>
        <end position="18"/>
    </location>
</feature>
<feature type="region of interest" description="Disordered" evidence="1">
    <location>
        <begin position="27"/>
        <end position="69"/>
    </location>
</feature>
<evidence type="ECO:0008006" key="5">
    <source>
        <dbReference type="Google" id="ProtNLM"/>
    </source>
</evidence>
<sequence>MRATILFCGASLALGAMASVAACATSENEPQTTSTPDSGETIATPSEGGQPEAATDSGTEAASPECSDAGWCRTSLPDDDLTLKDIWPVGETAFAIADSPTLGIKVLEWKKGDASWSYIDDSSQNDVGLGKYAGRIWAPSENEIYYGVGPGYVYYGKRPEAPNTTWSWTRESLKDNSHPDFVDPQDGYPLYPELGQNYPTLGIWGTSAGDVYAWFTNTIYRRTSTGGAAPEWVPEYVADDASDSTEHMYFLSAAGAGPDDVWFSATRARSGAACTVLVRKTGGAYRRVADGIASDWSDCEARQDQLLIGGAPGWLTDLHMPSPNEIVGLKGGRDVVHVSISGDGYSLSAASVSPKLTGQPLDSLWAIPGSVWLCGSGVVLQGGNDVWDGGTFQISTLAMNGGALKQTLYQVRGTSNTNLWAIGVRNALHKTTP</sequence>
<dbReference type="Proteomes" id="UP000064967">
    <property type="component" value="Chromosome"/>
</dbReference>
<dbReference type="KEGG" id="llu:AKJ09_02295"/>
<dbReference type="RefSeq" id="WP_146647044.1">
    <property type="nucleotide sequence ID" value="NZ_CP012333.1"/>
</dbReference>
<keyword evidence="2" id="KW-0732">Signal</keyword>
<evidence type="ECO:0000256" key="2">
    <source>
        <dbReference type="SAM" id="SignalP"/>
    </source>
</evidence>
<keyword evidence="4" id="KW-1185">Reference proteome</keyword>
<feature type="compositionally biased region" description="Polar residues" evidence="1">
    <location>
        <begin position="27"/>
        <end position="44"/>
    </location>
</feature>
<protein>
    <recommendedName>
        <fullName evidence="5">Type IV fimbrial biogenesis protein PilY1</fullName>
    </recommendedName>
</protein>
<proteinExistence type="predicted"/>
<gene>
    <name evidence="3" type="ORF">AKJ09_02295</name>
</gene>
<accession>A0A0K1PQG4</accession>
<reference evidence="3 4" key="1">
    <citation type="submission" date="2015-08" db="EMBL/GenBank/DDBJ databases">
        <authorList>
            <person name="Babu N.S."/>
            <person name="Beckwith C.J."/>
            <person name="Beseler K.G."/>
            <person name="Brison A."/>
            <person name="Carone J.V."/>
            <person name="Caskin T.P."/>
            <person name="Diamond M."/>
            <person name="Durham M.E."/>
            <person name="Foxe J.M."/>
            <person name="Go M."/>
            <person name="Henderson B.A."/>
            <person name="Jones I.B."/>
            <person name="McGettigan J.A."/>
            <person name="Micheletti S.J."/>
            <person name="Nasrallah M.E."/>
            <person name="Ortiz D."/>
            <person name="Piller C.R."/>
            <person name="Privatt S.R."/>
            <person name="Schneider S.L."/>
            <person name="Sharp S."/>
            <person name="Smith T.C."/>
            <person name="Stanton J.D."/>
            <person name="Ullery H.E."/>
            <person name="Wilson R.J."/>
            <person name="Serrano M.G."/>
            <person name="Buck G."/>
            <person name="Lee V."/>
            <person name="Wang Y."/>
            <person name="Carvalho R."/>
            <person name="Voegtly L."/>
            <person name="Shi R."/>
            <person name="Duckworth R."/>
            <person name="Johnson A."/>
            <person name="Loviza R."/>
            <person name="Walstead R."/>
            <person name="Shah Z."/>
            <person name="Kiflezghi M."/>
            <person name="Wade K."/>
            <person name="Ball S.L."/>
            <person name="Bradley K.W."/>
            <person name="Asai D.J."/>
            <person name="Bowman C.A."/>
            <person name="Russell D.A."/>
            <person name="Pope W.H."/>
            <person name="Jacobs-Sera D."/>
            <person name="Hendrix R.W."/>
            <person name="Hatfull G.F."/>
        </authorList>
    </citation>
    <scope>NUCLEOTIDE SEQUENCE [LARGE SCALE GENOMIC DNA]</scope>
    <source>
        <strain evidence="3 4">DSM 27648</strain>
    </source>
</reference>
<evidence type="ECO:0000256" key="1">
    <source>
        <dbReference type="SAM" id="MobiDB-lite"/>
    </source>
</evidence>
<evidence type="ECO:0000313" key="3">
    <source>
        <dbReference type="EMBL" id="AKU95631.1"/>
    </source>
</evidence>
<dbReference type="PROSITE" id="PS51257">
    <property type="entry name" value="PROKAR_LIPOPROTEIN"/>
    <property type="match status" value="1"/>
</dbReference>